<feature type="transmembrane region" description="Helical" evidence="5">
    <location>
        <begin position="330"/>
        <end position="353"/>
    </location>
</feature>
<evidence type="ECO:0000256" key="3">
    <source>
        <dbReference type="ARBA" id="ARBA00022989"/>
    </source>
</evidence>
<feature type="transmembrane region" description="Helical" evidence="5">
    <location>
        <begin position="271"/>
        <end position="294"/>
    </location>
</feature>
<proteinExistence type="predicted"/>
<evidence type="ECO:0000256" key="5">
    <source>
        <dbReference type="SAM" id="Phobius"/>
    </source>
</evidence>
<evidence type="ECO:0000256" key="2">
    <source>
        <dbReference type="ARBA" id="ARBA00022692"/>
    </source>
</evidence>
<gene>
    <name evidence="6" type="ORF">SAMN06265350_10371</name>
</gene>
<feature type="transmembrane region" description="Helical" evidence="5">
    <location>
        <begin position="76"/>
        <end position="98"/>
    </location>
</feature>
<dbReference type="AlphaFoldDB" id="A0A521BZI8"/>
<keyword evidence="4 5" id="KW-0472">Membrane</keyword>
<feature type="transmembrane region" description="Helical" evidence="5">
    <location>
        <begin position="110"/>
        <end position="131"/>
    </location>
</feature>
<protein>
    <submittedName>
        <fullName evidence="6">Mn2+ and Fe2+ transporters of the NRAMP family</fullName>
    </submittedName>
</protein>
<dbReference type="Pfam" id="PF01566">
    <property type="entry name" value="Nramp"/>
    <property type="match status" value="1"/>
</dbReference>
<dbReference type="RefSeq" id="WP_142602327.1">
    <property type="nucleotide sequence ID" value="NZ_FXSZ01000003.1"/>
</dbReference>
<dbReference type="PANTHER" id="PTHR11706:SF2">
    <property type="entry name" value="TRANSPORTER PROTEIN"/>
    <property type="match status" value="1"/>
</dbReference>
<dbReference type="GO" id="GO:0034755">
    <property type="term" value="P:iron ion transmembrane transport"/>
    <property type="evidence" value="ECO:0007669"/>
    <property type="project" value="TreeGrafter"/>
</dbReference>
<feature type="transmembrane region" description="Helical" evidence="5">
    <location>
        <begin position="306"/>
        <end position="324"/>
    </location>
</feature>
<dbReference type="Proteomes" id="UP000315971">
    <property type="component" value="Unassembled WGS sequence"/>
</dbReference>
<dbReference type="PANTHER" id="PTHR11706">
    <property type="entry name" value="SOLUTE CARRIER PROTEIN FAMILY 11 MEMBER"/>
    <property type="match status" value="1"/>
</dbReference>
<feature type="transmembrane region" description="Helical" evidence="5">
    <location>
        <begin position="222"/>
        <end position="245"/>
    </location>
</feature>
<dbReference type="OrthoDB" id="141480at2"/>
<feature type="transmembrane region" description="Helical" evidence="5">
    <location>
        <begin position="37"/>
        <end position="55"/>
    </location>
</feature>
<dbReference type="EMBL" id="FXSZ01000003">
    <property type="protein sequence ID" value="SMO52564.1"/>
    <property type="molecule type" value="Genomic_DNA"/>
</dbReference>
<keyword evidence="2 5" id="KW-0812">Transmembrane</keyword>
<organism evidence="6 7">
    <name type="scientific">Solitalea koreensis</name>
    <dbReference type="NCBI Taxonomy" id="543615"/>
    <lineage>
        <taxon>Bacteria</taxon>
        <taxon>Pseudomonadati</taxon>
        <taxon>Bacteroidota</taxon>
        <taxon>Sphingobacteriia</taxon>
        <taxon>Sphingobacteriales</taxon>
        <taxon>Sphingobacteriaceae</taxon>
        <taxon>Solitalea</taxon>
    </lineage>
</organism>
<name>A0A521BZI8_9SPHI</name>
<evidence type="ECO:0000313" key="7">
    <source>
        <dbReference type="Proteomes" id="UP000315971"/>
    </source>
</evidence>
<dbReference type="GO" id="GO:0005886">
    <property type="term" value="C:plasma membrane"/>
    <property type="evidence" value="ECO:0007669"/>
    <property type="project" value="TreeGrafter"/>
</dbReference>
<dbReference type="GO" id="GO:0005384">
    <property type="term" value="F:manganese ion transmembrane transporter activity"/>
    <property type="evidence" value="ECO:0007669"/>
    <property type="project" value="TreeGrafter"/>
</dbReference>
<keyword evidence="7" id="KW-1185">Reference proteome</keyword>
<accession>A0A521BZI8</accession>
<sequence length="388" mass="41224">MEKKVQSSALLGAAFLMATSAIGPGFLTQTTVFTQQMLASFGFVILISILLDIGAQLNIWRVIVASELRAQDLANMLLPGLGYLLTILILIGGLAFNIGNIAGCGLGLQVLTGLDVATGAAISCVVALAIFWVKEAGKLMDNFAKFLGFIMIGLTIYVVVSSHPPYGEALVKTFIPEKINAMSIITLVGGTVGGYISFAGAHRLIDANVKGVAAVPQASRSSVTAILLASTMRILLFLAALGVVVKGVSIDPSNPPASIFRIAAGDLGYRIFGVIMWSAAITSVVGSAYTSVSFLRTLHSTMEKNYRFLITGFIVFSTCFFLFIGKPVKVLIMVGTLNGFILPIALTVILIAATKHKLVNHYKHPKWMSVIGWMVVAAMLFVGVKSFL</sequence>
<feature type="transmembrane region" description="Helical" evidence="5">
    <location>
        <begin position="180"/>
        <end position="201"/>
    </location>
</feature>
<feature type="transmembrane region" description="Helical" evidence="5">
    <location>
        <begin position="143"/>
        <end position="160"/>
    </location>
</feature>
<reference evidence="6 7" key="1">
    <citation type="submission" date="2017-05" db="EMBL/GenBank/DDBJ databases">
        <authorList>
            <person name="Varghese N."/>
            <person name="Submissions S."/>
        </authorList>
    </citation>
    <scope>NUCLEOTIDE SEQUENCE [LARGE SCALE GENOMIC DNA]</scope>
    <source>
        <strain evidence="6 7">DSM 21342</strain>
    </source>
</reference>
<feature type="transmembrane region" description="Helical" evidence="5">
    <location>
        <begin position="365"/>
        <end position="384"/>
    </location>
</feature>
<evidence type="ECO:0000313" key="6">
    <source>
        <dbReference type="EMBL" id="SMO52564.1"/>
    </source>
</evidence>
<dbReference type="InterPro" id="IPR001046">
    <property type="entry name" value="NRAMP_fam"/>
</dbReference>
<dbReference type="GO" id="GO:0015086">
    <property type="term" value="F:cadmium ion transmembrane transporter activity"/>
    <property type="evidence" value="ECO:0007669"/>
    <property type="project" value="TreeGrafter"/>
</dbReference>
<comment type="subcellular location">
    <subcellularLocation>
        <location evidence="1">Membrane</location>
        <topology evidence="1">Multi-pass membrane protein</topology>
    </subcellularLocation>
</comment>
<evidence type="ECO:0000256" key="4">
    <source>
        <dbReference type="ARBA" id="ARBA00023136"/>
    </source>
</evidence>
<keyword evidence="3 5" id="KW-1133">Transmembrane helix</keyword>
<evidence type="ECO:0000256" key="1">
    <source>
        <dbReference type="ARBA" id="ARBA00004141"/>
    </source>
</evidence>